<sequence length="208" mass="23920">MFETSMTLNIGTLLYCPPENFDSGVSNNSELFENEQFSGFSNATDSIHYSNSNMNSNSSIGSGTFGGSSLSKEERIKNASKIDVYSFGIIMWSLFFEEVPYTTHNHKKMNYFTEMSDCNSLTVITQIVRGKRPNIPFSNDEQLKEWTRLFIQPINNENSNLFVEGVSKYIKLVQQCWHQLPNERPSFEEIIQHLYEIARLCDDSPLFM</sequence>
<dbReference type="VEuPathDB" id="AmoebaDB:NAEGRDRAFT_78830"/>
<dbReference type="InterPro" id="IPR011009">
    <property type="entry name" value="Kinase-like_dom_sf"/>
</dbReference>
<dbReference type="InterPro" id="IPR000719">
    <property type="entry name" value="Prot_kinase_dom"/>
</dbReference>
<dbReference type="PANTHER" id="PTHR23257:SF963">
    <property type="entry name" value="AT08303P"/>
    <property type="match status" value="1"/>
</dbReference>
<gene>
    <name evidence="2" type="ORF">NAEGRDRAFT_78830</name>
</gene>
<dbReference type="PANTHER" id="PTHR23257">
    <property type="entry name" value="SERINE-THREONINE PROTEIN KINASE"/>
    <property type="match status" value="1"/>
</dbReference>
<dbReference type="GO" id="GO:0005737">
    <property type="term" value="C:cytoplasm"/>
    <property type="evidence" value="ECO:0007669"/>
    <property type="project" value="TreeGrafter"/>
</dbReference>
<dbReference type="SUPFAM" id="SSF56112">
    <property type="entry name" value="Protein kinase-like (PK-like)"/>
    <property type="match status" value="1"/>
</dbReference>
<dbReference type="Proteomes" id="UP000006671">
    <property type="component" value="Unassembled WGS sequence"/>
</dbReference>
<reference evidence="2 3" key="1">
    <citation type="journal article" date="2010" name="Cell">
        <title>The genome of Naegleria gruberi illuminates early eukaryotic versatility.</title>
        <authorList>
            <person name="Fritz-Laylin L.K."/>
            <person name="Prochnik S.E."/>
            <person name="Ginger M.L."/>
            <person name="Dacks J.B."/>
            <person name="Carpenter M.L."/>
            <person name="Field M.C."/>
            <person name="Kuo A."/>
            <person name="Paredez A."/>
            <person name="Chapman J."/>
            <person name="Pham J."/>
            <person name="Shu S."/>
            <person name="Neupane R."/>
            <person name="Cipriano M."/>
            <person name="Mancuso J."/>
            <person name="Tu H."/>
            <person name="Salamov A."/>
            <person name="Lindquist E."/>
            <person name="Shapiro H."/>
            <person name="Lucas S."/>
            <person name="Grigoriev I.V."/>
            <person name="Cande W.Z."/>
            <person name="Fulton C."/>
            <person name="Rokhsar D.S."/>
            <person name="Dawson S.C."/>
        </authorList>
    </citation>
    <scope>NUCLEOTIDE SEQUENCE [LARGE SCALE GENOMIC DNA]</scope>
    <source>
        <strain evidence="2 3">NEG-M</strain>
    </source>
</reference>
<dbReference type="eggNOG" id="KOG0192">
    <property type="taxonomic scope" value="Eukaryota"/>
</dbReference>
<evidence type="ECO:0000259" key="1">
    <source>
        <dbReference type="PROSITE" id="PS50011"/>
    </source>
</evidence>
<dbReference type="KEGG" id="ngr:NAEGRDRAFT_78830"/>
<accession>D2V6W9</accession>
<feature type="domain" description="Protein kinase" evidence="1">
    <location>
        <begin position="1"/>
        <end position="196"/>
    </location>
</feature>
<evidence type="ECO:0000313" key="3">
    <source>
        <dbReference type="Proteomes" id="UP000006671"/>
    </source>
</evidence>
<dbReference type="Gene3D" id="1.10.510.10">
    <property type="entry name" value="Transferase(Phosphotransferase) domain 1"/>
    <property type="match status" value="1"/>
</dbReference>
<name>D2V6W9_NAEGR</name>
<dbReference type="GO" id="GO:0004672">
    <property type="term" value="F:protein kinase activity"/>
    <property type="evidence" value="ECO:0007669"/>
    <property type="project" value="InterPro"/>
</dbReference>
<keyword evidence="3" id="KW-1185">Reference proteome</keyword>
<dbReference type="Pfam" id="PF00069">
    <property type="entry name" value="Pkinase"/>
    <property type="match status" value="1"/>
</dbReference>
<dbReference type="PROSITE" id="PS50011">
    <property type="entry name" value="PROTEIN_KINASE_DOM"/>
    <property type="match status" value="1"/>
</dbReference>
<dbReference type="GO" id="GO:0005524">
    <property type="term" value="F:ATP binding"/>
    <property type="evidence" value="ECO:0007669"/>
    <property type="project" value="InterPro"/>
</dbReference>
<organism evidence="3">
    <name type="scientific">Naegleria gruberi</name>
    <name type="common">Amoeba</name>
    <dbReference type="NCBI Taxonomy" id="5762"/>
    <lineage>
        <taxon>Eukaryota</taxon>
        <taxon>Discoba</taxon>
        <taxon>Heterolobosea</taxon>
        <taxon>Tetramitia</taxon>
        <taxon>Eutetramitia</taxon>
        <taxon>Vahlkampfiidae</taxon>
        <taxon>Naegleria</taxon>
    </lineage>
</organism>
<dbReference type="GO" id="GO:0007165">
    <property type="term" value="P:signal transduction"/>
    <property type="evidence" value="ECO:0007669"/>
    <property type="project" value="TreeGrafter"/>
</dbReference>
<proteinExistence type="predicted"/>
<dbReference type="OrthoDB" id="4062651at2759"/>
<dbReference type="InterPro" id="IPR050167">
    <property type="entry name" value="Ser_Thr_protein_kinase"/>
</dbReference>
<protein>
    <submittedName>
        <fullName evidence="2">Predicted protein</fullName>
    </submittedName>
</protein>
<dbReference type="EMBL" id="GG738854">
    <property type="protein sequence ID" value="EFC47646.1"/>
    <property type="molecule type" value="Genomic_DNA"/>
</dbReference>
<dbReference type="RefSeq" id="XP_002680390.1">
    <property type="nucleotide sequence ID" value="XM_002680344.1"/>
</dbReference>
<dbReference type="AlphaFoldDB" id="D2V6W9"/>
<dbReference type="InParanoid" id="D2V6W9"/>
<dbReference type="STRING" id="5762.D2V6W9"/>
<dbReference type="GeneID" id="8849140"/>
<evidence type="ECO:0000313" key="2">
    <source>
        <dbReference type="EMBL" id="EFC47646.1"/>
    </source>
</evidence>